<protein>
    <submittedName>
        <fullName evidence="2">Uncharacterized protein</fullName>
    </submittedName>
</protein>
<sequence>MRIGETDLSAIESDCACPQNGRETVLSKRIPHHFDCSVEAAESECVEGDEVSALFGSLHSLRFHAISSHPFPLLHLVGSSAVFLSRFTFFPSSLPSQRRERSMPSNRSPSETAIATQSRSVENVHSNTRTASSVDSSLHLPCSNGARNSLPPSNSTCKATLSAIPSNRGADACLPHQRRACLRCVDLFKVADSEKKAQKNGALVQHLDSRGREISHWVQLEQCESGGEGE</sequence>
<name>A0ABQ9XZS0_9EUKA</name>
<keyword evidence="3" id="KW-1185">Reference proteome</keyword>
<feature type="region of interest" description="Disordered" evidence="1">
    <location>
        <begin position="95"/>
        <end position="138"/>
    </location>
</feature>
<evidence type="ECO:0000313" key="2">
    <source>
        <dbReference type="EMBL" id="KAK2957003.1"/>
    </source>
</evidence>
<gene>
    <name evidence="2" type="ORF">BLNAU_8078</name>
</gene>
<dbReference type="EMBL" id="JARBJD010000050">
    <property type="protein sequence ID" value="KAK2957003.1"/>
    <property type="molecule type" value="Genomic_DNA"/>
</dbReference>
<dbReference type="Proteomes" id="UP001281761">
    <property type="component" value="Unassembled WGS sequence"/>
</dbReference>
<reference evidence="2 3" key="1">
    <citation type="journal article" date="2022" name="bioRxiv">
        <title>Genomics of Preaxostyla Flagellates Illuminates Evolutionary Transitions and the Path Towards Mitochondrial Loss.</title>
        <authorList>
            <person name="Novak L.V.F."/>
            <person name="Treitli S.C."/>
            <person name="Pyrih J."/>
            <person name="Halakuc P."/>
            <person name="Pipaliya S.V."/>
            <person name="Vacek V."/>
            <person name="Brzon O."/>
            <person name="Soukal P."/>
            <person name="Eme L."/>
            <person name="Dacks J.B."/>
            <person name="Karnkowska A."/>
            <person name="Elias M."/>
            <person name="Hampl V."/>
        </authorList>
    </citation>
    <scope>NUCLEOTIDE SEQUENCE [LARGE SCALE GENOMIC DNA]</scope>
    <source>
        <strain evidence="2">NAU3</strain>
        <tissue evidence="2">Gut</tissue>
    </source>
</reference>
<evidence type="ECO:0000256" key="1">
    <source>
        <dbReference type="SAM" id="MobiDB-lite"/>
    </source>
</evidence>
<comment type="caution">
    <text evidence="2">The sequence shown here is derived from an EMBL/GenBank/DDBJ whole genome shotgun (WGS) entry which is preliminary data.</text>
</comment>
<proteinExistence type="predicted"/>
<organism evidence="2 3">
    <name type="scientific">Blattamonas nauphoetae</name>
    <dbReference type="NCBI Taxonomy" id="2049346"/>
    <lineage>
        <taxon>Eukaryota</taxon>
        <taxon>Metamonada</taxon>
        <taxon>Preaxostyla</taxon>
        <taxon>Oxymonadida</taxon>
        <taxon>Blattamonas</taxon>
    </lineage>
</organism>
<evidence type="ECO:0000313" key="3">
    <source>
        <dbReference type="Proteomes" id="UP001281761"/>
    </source>
</evidence>
<feature type="compositionally biased region" description="Polar residues" evidence="1">
    <location>
        <begin position="103"/>
        <end position="136"/>
    </location>
</feature>
<accession>A0ABQ9XZS0</accession>